<dbReference type="AlphaFoldDB" id="A0AAD6YQ97"/>
<keyword evidence="1" id="KW-0548">Nucleotidyltransferase</keyword>
<dbReference type="Proteomes" id="UP001219525">
    <property type="component" value="Unassembled WGS sequence"/>
</dbReference>
<evidence type="ECO:0000259" key="3">
    <source>
        <dbReference type="Pfam" id="PF05183"/>
    </source>
</evidence>
<dbReference type="EC" id="2.7.7.48" evidence="1"/>
<feature type="region of interest" description="Disordered" evidence="2">
    <location>
        <begin position="1153"/>
        <end position="1183"/>
    </location>
</feature>
<accession>A0AAD6YQ97</accession>
<organism evidence="4 5">
    <name type="scientific">Mycena pura</name>
    <dbReference type="NCBI Taxonomy" id="153505"/>
    <lineage>
        <taxon>Eukaryota</taxon>
        <taxon>Fungi</taxon>
        <taxon>Dikarya</taxon>
        <taxon>Basidiomycota</taxon>
        <taxon>Agaricomycotina</taxon>
        <taxon>Agaricomycetes</taxon>
        <taxon>Agaricomycetidae</taxon>
        <taxon>Agaricales</taxon>
        <taxon>Marasmiineae</taxon>
        <taxon>Mycenaceae</taxon>
        <taxon>Mycena</taxon>
    </lineage>
</organism>
<evidence type="ECO:0000313" key="5">
    <source>
        <dbReference type="Proteomes" id="UP001219525"/>
    </source>
</evidence>
<gene>
    <name evidence="4" type="ORF">GGX14DRAFT_423688</name>
</gene>
<keyword evidence="1" id="KW-0808">Transferase</keyword>
<proteinExistence type="inferred from homology"/>
<protein>
    <recommendedName>
        <fullName evidence="1">RNA-dependent RNA polymerase</fullName>
        <ecNumber evidence="1">2.7.7.48</ecNumber>
    </recommendedName>
</protein>
<comment type="catalytic activity">
    <reaction evidence="1">
        <text>RNA(n) + a ribonucleoside 5'-triphosphate = RNA(n+1) + diphosphate</text>
        <dbReference type="Rhea" id="RHEA:21248"/>
        <dbReference type="Rhea" id="RHEA-COMP:14527"/>
        <dbReference type="Rhea" id="RHEA-COMP:17342"/>
        <dbReference type="ChEBI" id="CHEBI:33019"/>
        <dbReference type="ChEBI" id="CHEBI:61557"/>
        <dbReference type="ChEBI" id="CHEBI:140395"/>
        <dbReference type="EC" id="2.7.7.48"/>
    </reaction>
</comment>
<dbReference type="GO" id="GO:0031380">
    <property type="term" value="C:nuclear RNA-directed RNA polymerase complex"/>
    <property type="evidence" value="ECO:0007669"/>
    <property type="project" value="TreeGrafter"/>
</dbReference>
<dbReference type="PANTHER" id="PTHR23079">
    <property type="entry name" value="RNA-DEPENDENT RNA POLYMERASE"/>
    <property type="match status" value="1"/>
</dbReference>
<keyword evidence="5" id="KW-1185">Reference proteome</keyword>
<dbReference type="GO" id="GO:0030422">
    <property type="term" value="P:siRNA processing"/>
    <property type="evidence" value="ECO:0007669"/>
    <property type="project" value="TreeGrafter"/>
</dbReference>
<name>A0AAD6YQ97_9AGAR</name>
<comment type="similarity">
    <text evidence="1">Belongs to the RdRP family.</text>
</comment>
<evidence type="ECO:0000256" key="1">
    <source>
        <dbReference type="RuleBase" id="RU363098"/>
    </source>
</evidence>
<feature type="region of interest" description="Disordered" evidence="2">
    <location>
        <begin position="388"/>
        <end position="410"/>
    </location>
</feature>
<keyword evidence="1" id="KW-0694">RNA-binding</keyword>
<evidence type="ECO:0000256" key="2">
    <source>
        <dbReference type="SAM" id="MobiDB-lite"/>
    </source>
</evidence>
<dbReference type="GO" id="GO:0003723">
    <property type="term" value="F:RNA binding"/>
    <property type="evidence" value="ECO:0007669"/>
    <property type="project" value="UniProtKB-KW"/>
</dbReference>
<reference evidence="4" key="1">
    <citation type="submission" date="2023-03" db="EMBL/GenBank/DDBJ databases">
        <title>Massive genome expansion in bonnet fungi (Mycena s.s.) driven by repeated elements and novel gene families across ecological guilds.</title>
        <authorList>
            <consortium name="Lawrence Berkeley National Laboratory"/>
            <person name="Harder C.B."/>
            <person name="Miyauchi S."/>
            <person name="Viragh M."/>
            <person name="Kuo A."/>
            <person name="Thoen E."/>
            <person name="Andreopoulos B."/>
            <person name="Lu D."/>
            <person name="Skrede I."/>
            <person name="Drula E."/>
            <person name="Henrissat B."/>
            <person name="Morin E."/>
            <person name="Kohler A."/>
            <person name="Barry K."/>
            <person name="LaButti K."/>
            <person name="Morin E."/>
            <person name="Salamov A."/>
            <person name="Lipzen A."/>
            <person name="Mereny Z."/>
            <person name="Hegedus B."/>
            <person name="Baldrian P."/>
            <person name="Stursova M."/>
            <person name="Weitz H."/>
            <person name="Taylor A."/>
            <person name="Grigoriev I.V."/>
            <person name="Nagy L.G."/>
            <person name="Martin F."/>
            <person name="Kauserud H."/>
        </authorList>
    </citation>
    <scope>NUCLEOTIDE SEQUENCE</scope>
    <source>
        <strain evidence="4">9144</strain>
    </source>
</reference>
<feature type="compositionally biased region" description="Acidic residues" evidence="2">
    <location>
        <begin position="1156"/>
        <end position="1180"/>
    </location>
</feature>
<dbReference type="InterPro" id="IPR057596">
    <property type="entry name" value="RDRP_core"/>
</dbReference>
<dbReference type="InterPro" id="IPR007855">
    <property type="entry name" value="RDRP"/>
</dbReference>
<feature type="domain" description="RDRP core" evidence="3">
    <location>
        <begin position="454"/>
        <end position="1041"/>
    </location>
</feature>
<dbReference type="Pfam" id="PF05183">
    <property type="entry name" value="RdRP"/>
    <property type="match status" value="1"/>
</dbReference>
<feature type="compositionally biased region" description="Basic residues" evidence="2">
    <location>
        <begin position="392"/>
        <end position="403"/>
    </location>
</feature>
<dbReference type="GO" id="GO:0003968">
    <property type="term" value="F:RNA-directed RNA polymerase activity"/>
    <property type="evidence" value="ECO:0007669"/>
    <property type="project" value="UniProtKB-KW"/>
</dbReference>
<evidence type="ECO:0000313" key="4">
    <source>
        <dbReference type="EMBL" id="KAJ7226071.1"/>
    </source>
</evidence>
<dbReference type="PANTHER" id="PTHR23079:SF55">
    <property type="entry name" value="RNA-DIRECTED RNA POLYMERASE"/>
    <property type="match status" value="1"/>
</dbReference>
<keyword evidence="1" id="KW-0696">RNA-directed RNA polymerase</keyword>
<sequence length="1234" mass="137699">MQLFMRNIVFSANVEDVKLALAERLHIPPFSTDPLINFQVDLFRQAGTRGNRHRGIGLLTVPSAYIGETFLRLYGSNGVNVKGRPVLFSPNKGTDNKALIETVGKIAWVDPKTARQEKERRARLSGPITLSSFSFGRFCRDGAFSPETTHPGTVACNVDSRQIDITYKGQAQRSDTSSVDGGPLSDTDSSLGHMIRSLRFMLQLSSSGSGSLSIHYPANRIINFVVSELQVFLQSDLPPTFENRKQTLDDVDIDEMADASSLGEDDFRVTSLASQGLCLTFNSPQELETFSTRCRSINVRYIAREVRIEERDIYSAAKLANLQNLLGSLDFGLAFAVDKAVWGGVLEPDEVVAMQDSLEKLRQVADASETAAIFRYFLTTLDVPVVESTPQPKKRNRRRRNRKQQLLDSELESPSVDMRKKLAEAIDGYTAQLYQPKRKYTPSAGVYQSYHLVLTPSTQILEGPLPDRSNSVLRRFKNNECFLRVSFQDENRSPPRRDQALRVSINELLEKRYKKCLLSGVRVAGRSYEFPGYSMSGLKEYSFIFVTPFIFDGLLLNAESIRDRLGDFSKILYQPALLGARWAQAFTTSDPSVTLDVDQIREIDDRVSATGSVFTDGCSSMSVSLSRGVWKTLRSSQKIPHPPSAFQFRCGGAKGVLVQNSDLPDGTLNFRPSQTKFDLAATEIRTLDIAATSARPILTYLNRPLIALLEHHGTPKEAFVTLQEAAIDEVHRMKDSLLQASKVFSQHGLGASFRLPSLFNHLYYQLNLEIRGAWSNPDGFQHRLIKTAVAFATMHILREIKHRAHILIPGSYTLIGVADEWGCLEEGEIYATVVDHRAGINEAVTGRVLITRSPQIHPGDAQFVTAVRKPQLEHLTNVVVFSCKGPRSLPSQLGGGDLDGDIYNLILNETLFPPKNFTAVPGEYAALPTKRTPQPCTVSDVVDFVIDYIKSDLVGIISILHLRIGDLHGFNCEDCLKLAEKASHAVDFQKRGVPVNFNDLPRAPDRRKPDYLSGEGINPAESMGEVYYLSAKVLGELYRNVPIEDYRPTELELQRTDGNTVRAALAFVGLRSLGLPSVNTSVDEDLMEEMRHILDEYSDQLMVIAKTHTTSKRSNVFLSEAELVSGTIQERYGDHRKRREAISAMNLEVSHGTEWVSEETTEGDEEQDEDDWDDWEETAGDEERRRDRFERAWAAWLVAEEAIDDDASAFGASSFGLLALGTMLDVIKEAKNSL</sequence>
<comment type="caution">
    <text evidence="4">The sequence shown here is derived from an EMBL/GenBank/DDBJ whole genome shotgun (WGS) entry which is preliminary data.</text>
</comment>
<dbReference type="EMBL" id="JARJCW010000004">
    <property type="protein sequence ID" value="KAJ7226071.1"/>
    <property type="molecule type" value="Genomic_DNA"/>
</dbReference>